<comment type="caution">
    <text evidence="6">The sequence shown here is derived from an EMBL/GenBank/DDBJ whole genome shotgun (WGS) entry which is preliminary data.</text>
</comment>
<reference evidence="7" key="1">
    <citation type="journal article" date="2020" name="Appl. Environ. Microbiol.">
        <title>Diazotrophic Anaeromyxobacter Isolates from Soils.</title>
        <authorList>
            <person name="Masuda Y."/>
            <person name="Yamanaka H."/>
            <person name="Xu Z.X."/>
            <person name="Shiratori Y."/>
            <person name="Aono T."/>
            <person name="Amachi S."/>
            <person name="Senoo K."/>
            <person name="Itoh H."/>
        </authorList>
    </citation>
    <scope>NUCLEOTIDE SEQUENCE [LARGE SCALE GENOMIC DNA]</scope>
    <source>
        <strain evidence="7">R267</strain>
    </source>
</reference>
<evidence type="ECO:0000256" key="3">
    <source>
        <dbReference type="ARBA" id="ARBA00023004"/>
    </source>
</evidence>
<dbReference type="AlphaFoldDB" id="A0A7I9VJ66"/>
<proteinExistence type="inferred from homology"/>
<dbReference type="GO" id="GO:0016787">
    <property type="term" value="F:hydrolase activity"/>
    <property type="evidence" value="ECO:0007669"/>
    <property type="project" value="UniProtKB-KW"/>
</dbReference>
<dbReference type="GO" id="GO:0046872">
    <property type="term" value="F:metal ion binding"/>
    <property type="evidence" value="ECO:0007669"/>
    <property type="project" value="UniProtKB-KW"/>
</dbReference>
<dbReference type="InterPro" id="IPR029052">
    <property type="entry name" value="Metallo-depent_PP-like"/>
</dbReference>
<keyword evidence="1" id="KW-0479">Metal-binding</keyword>
<organism evidence="6 7">
    <name type="scientific">Anaeromyxobacter diazotrophicus</name>
    <dbReference type="NCBI Taxonomy" id="2590199"/>
    <lineage>
        <taxon>Bacteria</taxon>
        <taxon>Pseudomonadati</taxon>
        <taxon>Myxococcota</taxon>
        <taxon>Myxococcia</taxon>
        <taxon>Myxococcales</taxon>
        <taxon>Cystobacterineae</taxon>
        <taxon>Anaeromyxobacteraceae</taxon>
        <taxon>Anaeromyxobacter</taxon>
    </lineage>
</organism>
<dbReference type="PANTHER" id="PTHR42988">
    <property type="entry name" value="PHOSPHOHYDROLASE"/>
    <property type="match status" value="1"/>
</dbReference>
<dbReference type="SUPFAM" id="SSF56300">
    <property type="entry name" value="Metallo-dependent phosphatases"/>
    <property type="match status" value="1"/>
</dbReference>
<name>A0A7I9VJ66_9BACT</name>
<dbReference type="EMBL" id="BJTG01000003">
    <property type="protein sequence ID" value="GEJ56451.1"/>
    <property type="molecule type" value="Genomic_DNA"/>
</dbReference>
<comment type="similarity">
    <text evidence="4">Belongs to the cyclic nucleotide phosphodiesterase class-III family.</text>
</comment>
<protein>
    <recommendedName>
        <fullName evidence="5">Calcineurin-like phosphoesterase domain-containing protein</fullName>
    </recommendedName>
</protein>
<keyword evidence="7" id="KW-1185">Reference proteome</keyword>
<feature type="domain" description="Calcineurin-like phosphoesterase" evidence="5">
    <location>
        <begin position="5"/>
        <end position="198"/>
    </location>
</feature>
<keyword evidence="3" id="KW-0408">Iron</keyword>
<accession>A0A7I9VJ66</accession>
<dbReference type="PANTHER" id="PTHR42988:SF2">
    <property type="entry name" value="CYCLIC NUCLEOTIDE PHOSPHODIESTERASE CBUA0032-RELATED"/>
    <property type="match status" value="1"/>
</dbReference>
<dbReference type="Proteomes" id="UP000503640">
    <property type="component" value="Unassembled WGS sequence"/>
</dbReference>
<evidence type="ECO:0000313" key="6">
    <source>
        <dbReference type="EMBL" id="GEJ56451.1"/>
    </source>
</evidence>
<gene>
    <name evidence="6" type="ORF">AMYX_11920</name>
</gene>
<dbReference type="RefSeq" id="WP_176063973.1">
    <property type="nucleotide sequence ID" value="NZ_BJTG01000003.1"/>
</dbReference>
<dbReference type="InterPro" id="IPR050884">
    <property type="entry name" value="CNP_phosphodiesterase-III"/>
</dbReference>
<evidence type="ECO:0000256" key="4">
    <source>
        <dbReference type="ARBA" id="ARBA00025742"/>
    </source>
</evidence>
<evidence type="ECO:0000313" key="7">
    <source>
        <dbReference type="Proteomes" id="UP000503640"/>
    </source>
</evidence>
<evidence type="ECO:0000256" key="2">
    <source>
        <dbReference type="ARBA" id="ARBA00022801"/>
    </source>
</evidence>
<dbReference type="Gene3D" id="3.60.21.10">
    <property type="match status" value="1"/>
</dbReference>
<evidence type="ECO:0000256" key="1">
    <source>
        <dbReference type="ARBA" id="ARBA00022723"/>
    </source>
</evidence>
<keyword evidence="2" id="KW-0378">Hydrolase</keyword>
<dbReference type="InterPro" id="IPR004843">
    <property type="entry name" value="Calcineurin-like_PHP"/>
</dbReference>
<evidence type="ECO:0000259" key="5">
    <source>
        <dbReference type="Pfam" id="PF00149"/>
    </source>
</evidence>
<sequence>MSETLAHISDLHLGRDAAADAAAEALRDALLAADVEAVLLTGDVTHRGRRAELATFERLFAPLAARLVVVPGNHDRLGDDAGAALMAGPRVQASRRGGLWVVRVDSTSHHNRSLLASHGTLDADDLAALDAALAAAPPRTLAVVMLHHHLLPLPEESLGEHLASLLGWPHADAVAGGGEVVDALRGRCDLVLHGHRHRAAEVAISARAGRALRVLNAGATSELGRARLVTHEAGRVVAERWLTFAAGRRAAPAAPARARAAA</sequence>
<dbReference type="Pfam" id="PF00149">
    <property type="entry name" value="Metallophos"/>
    <property type="match status" value="1"/>
</dbReference>